<keyword evidence="2" id="KW-0547">Nucleotide-binding</keyword>
<comment type="similarity">
    <text evidence="1">Belongs to the GPN-loop GTPase family.</text>
</comment>
<keyword evidence="3" id="KW-0378">Hydrolase</keyword>
<dbReference type="EMBL" id="DRVT01000038">
    <property type="protein sequence ID" value="HHI49133.1"/>
    <property type="molecule type" value="Genomic_DNA"/>
</dbReference>
<dbReference type="GO" id="GO:0003924">
    <property type="term" value="F:GTPase activity"/>
    <property type="evidence" value="ECO:0007669"/>
    <property type="project" value="TreeGrafter"/>
</dbReference>
<dbReference type="Pfam" id="PF03029">
    <property type="entry name" value="ATP_bind_1"/>
    <property type="match status" value="1"/>
</dbReference>
<dbReference type="InterPro" id="IPR004130">
    <property type="entry name" value="Gpn"/>
</dbReference>
<dbReference type="InterPro" id="IPR027417">
    <property type="entry name" value="P-loop_NTPase"/>
</dbReference>
<reference evidence="5" key="1">
    <citation type="journal article" date="2020" name="mSystems">
        <title>Genome- and Community-Level Interaction Insights into Carbon Utilization and Element Cycling Functions of Hydrothermarchaeota in Hydrothermal Sediment.</title>
        <authorList>
            <person name="Zhou Z."/>
            <person name="Liu Y."/>
            <person name="Xu W."/>
            <person name="Pan J."/>
            <person name="Luo Z.H."/>
            <person name="Li M."/>
        </authorList>
    </citation>
    <scope>NUCLEOTIDE SEQUENCE [LARGE SCALE GENOMIC DNA]</scope>
    <source>
        <strain evidence="5">SpSt-1038</strain>
    </source>
</reference>
<accession>A0A7J3V0G2</accession>
<dbReference type="AlphaFoldDB" id="A0A7J3V0G2"/>
<gene>
    <name evidence="5" type="ORF">ENL91_03065</name>
</gene>
<protein>
    <submittedName>
        <fullName evidence="5">GTPase</fullName>
    </submittedName>
</protein>
<dbReference type="GO" id="GO:0005525">
    <property type="term" value="F:GTP binding"/>
    <property type="evidence" value="ECO:0007669"/>
    <property type="project" value="UniProtKB-KW"/>
</dbReference>
<dbReference type="PANTHER" id="PTHR21231:SF8">
    <property type="entry name" value="GPN-LOOP GTPASE 1"/>
    <property type="match status" value="1"/>
</dbReference>
<dbReference type="PANTHER" id="PTHR21231">
    <property type="entry name" value="XPA-BINDING PROTEIN 1-RELATED"/>
    <property type="match status" value="1"/>
</dbReference>
<sequence>MCLKFAFLMGTAGSGKSTLVLSLRDRISSSDVSVATLNLDPGVRWLPYSPDVDVRDYIDYDRLVEDYKLGPNGALIASVDASVSHIREMRDELDKIGADYVLVDTPGQMEIFAYRSAGRGIASALSDGNYCTVFLADSIFLSRPSDFVSILLLSYSVQARFHAPQINCISKCDLLPREIYERGLLWTEDPEFLKDDFMSEKMDLHIEISERVLEALLEIGVLGEFIFTSSNTGEGLDDLYAQIQRIHSGGEDQ</sequence>
<evidence type="ECO:0000256" key="1">
    <source>
        <dbReference type="ARBA" id="ARBA00005290"/>
    </source>
</evidence>
<evidence type="ECO:0000256" key="4">
    <source>
        <dbReference type="ARBA" id="ARBA00023134"/>
    </source>
</evidence>
<keyword evidence="4" id="KW-0342">GTP-binding</keyword>
<name>A0A7J3V0G2_9CREN</name>
<dbReference type="NCBIfam" id="NF010340">
    <property type="entry name" value="PRK13768.1-2"/>
    <property type="match status" value="1"/>
</dbReference>
<organism evidence="5">
    <name type="scientific">Candidatus Methanosuratincola petrocarbonis</name>
    <name type="common">ex Vanwonterghem et al. 2016</name>
    <dbReference type="NCBI Taxonomy" id="1867261"/>
    <lineage>
        <taxon>Archaea</taxon>
        <taxon>Thermoproteota</taxon>
        <taxon>Methanosuratincolia</taxon>
        <taxon>Candidatus Methanomethylicales</taxon>
        <taxon>Candidatus Methanomethylicaceae</taxon>
        <taxon>Candidatus Methanosuratincola (ex Vanwonterghem et al. 2016)</taxon>
    </lineage>
</organism>
<proteinExistence type="inferred from homology"/>
<evidence type="ECO:0000256" key="2">
    <source>
        <dbReference type="ARBA" id="ARBA00022741"/>
    </source>
</evidence>
<evidence type="ECO:0000256" key="3">
    <source>
        <dbReference type="ARBA" id="ARBA00022801"/>
    </source>
</evidence>
<evidence type="ECO:0000313" key="5">
    <source>
        <dbReference type="EMBL" id="HHI49133.1"/>
    </source>
</evidence>
<comment type="caution">
    <text evidence="5">The sequence shown here is derived from an EMBL/GenBank/DDBJ whole genome shotgun (WGS) entry which is preliminary data.</text>
</comment>
<dbReference type="SUPFAM" id="SSF52540">
    <property type="entry name" value="P-loop containing nucleoside triphosphate hydrolases"/>
    <property type="match status" value="1"/>
</dbReference>
<dbReference type="Gene3D" id="3.40.50.300">
    <property type="entry name" value="P-loop containing nucleotide triphosphate hydrolases"/>
    <property type="match status" value="1"/>
</dbReference>